<dbReference type="HOGENOM" id="CLU_2657803_0_0_1"/>
<protein>
    <submittedName>
        <fullName evidence="1">Uncharacterized protein</fullName>
    </submittedName>
</protein>
<evidence type="ECO:0000313" key="1">
    <source>
        <dbReference type="EMBL" id="ERN12825.1"/>
    </source>
</evidence>
<keyword evidence="2" id="KW-1185">Reference proteome</keyword>
<reference evidence="2" key="1">
    <citation type="journal article" date="2013" name="Science">
        <title>The Amborella genome and the evolution of flowering plants.</title>
        <authorList>
            <consortium name="Amborella Genome Project"/>
        </authorList>
    </citation>
    <scope>NUCLEOTIDE SEQUENCE [LARGE SCALE GENOMIC DNA]</scope>
</reference>
<organism evidence="1 2">
    <name type="scientific">Amborella trichopoda</name>
    <dbReference type="NCBI Taxonomy" id="13333"/>
    <lineage>
        <taxon>Eukaryota</taxon>
        <taxon>Viridiplantae</taxon>
        <taxon>Streptophyta</taxon>
        <taxon>Embryophyta</taxon>
        <taxon>Tracheophyta</taxon>
        <taxon>Spermatophyta</taxon>
        <taxon>Magnoliopsida</taxon>
        <taxon>Amborellales</taxon>
        <taxon>Amborellaceae</taxon>
        <taxon>Amborella</taxon>
    </lineage>
</organism>
<proteinExistence type="predicted"/>
<name>W1PZ47_AMBTC</name>
<evidence type="ECO:0000313" key="2">
    <source>
        <dbReference type="Proteomes" id="UP000017836"/>
    </source>
</evidence>
<dbReference type="Gramene" id="ERN12825">
    <property type="protein sequence ID" value="ERN12825"/>
    <property type="gene ID" value="AMTR_s00180p00029320"/>
</dbReference>
<sequence>MPMVDLDCCRPLIQYCGIKKDKWLVVWCRESLKRTGGCRWIVILCRWSIKVNSWMSVGCLLASVEHKHRQQANLQQ</sequence>
<dbReference type="EMBL" id="KI392602">
    <property type="protein sequence ID" value="ERN12825.1"/>
    <property type="molecule type" value="Genomic_DNA"/>
</dbReference>
<accession>W1PZ47</accession>
<gene>
    <name evidence="1" type="ORF">AMTR_s00180p00029320</name>
</gene>
<dbReference type="Proteomes" id="UP000017836">
    <property type="component" value="Unassembled WGS sequence"/>
</dbReference>
<dbReference type="AlphaFoldDB" id="W1PZ47"/>